<evidence type="ECO:0000256" key="4">
    <source>
        <dbReference type="PROSITE-ProRule" id="PRU00175"/>
    </source>
</evidence>
<dbReference type="InterPro" id="IPR052788">
    <property type="entry name" value="RING-type_E3_ligase_ATL"/>
</dbReference>
<dbReference type="SUPFAM" id="SSF57850">
    <property type="entry name" value="RING/U-box"/>
    <property type="match status" value="1"/>
</dbReference>
<evidence type="ECO:0000256" key="3">
    <source>
        <dbReference type="ARBA" id="ARBA00022833"/>
    </source>
</evidence>
<feature type="region of interest" description="Disordered" evidence="5">
    <location>
        <begin position="176"/>
        <end position="217"/>
    </location>
</feature>
<feature type="region of interest" description="Disordered" evidence="5">
    <location>
        <begin position="113"/>
        <end position="157"/>
    </location>
</feature>
<dbReference type="PROSITE" id="PS50089">
    <property type="entry name" value="ZF_RING_2"/>
    <property type="match status" value="1"/>
</dbReference>
<keyword evidence="2 4" id="KW-0863">Zinc-finger</keyword>
<dbReference type="OrthoDB" id="8062037at2759"/>
<dbReference type="Proteomes" id="UP000316726">
    <property type="component" value="Chromosome 14"/>
</dbReference>
<feature type="compositionally biased region" description="Basic and acidic residues" evidence="5">
    <location>
        <begin position="180"/>
        <end position="201"/>
    </location>
</feature>
<keyword evidence="3" id="KW-0862">Zinc</keyword>
<protein>
    <recommendedName>
        <fullName evidence="6">RING-type domain-containing protein</fullName>
    </recommendedName>
</protein>
<feature type="compositionally biased region" description="Low complexity" evidence="5">
    <location>
        <begin position="124"/>
        <end position="134"/>
    </location>
</feature>
<evidence type="ECO:0000256" key="2">
    <source>
        <dbReference type="ARBA" id="ARBA00022771"/>
    </source>
</evidence>
<dbReference type="InterPro" id="IPR013083">
    <property type="entry name" value="Znf_RING/FYVE/PHD"/>
</dbReference>
<evidence type="ECO:0000256" key="5">
    <source>
        <dbReference type="SAM" id="MobiDB-lite"/>
    </source>
</evidence>
<evidence type="ECO:0000256" key="1">
    <source>
        <dbReference type="ARBA" id="ARBA00022723"/>
    </source>
</evidence>
<keyword evidence="8" id="KW-1185">Reference proteome</keyword>
<evidence type="ECO:0000313" key="8">
    <source>
        <dbReference type="Proteomes" id="UP000316726"/>
    </source>
</evidence>
<dbReference type="EMBL" id="CP031047">
    <property type="protein sequence ID" value="QDZ24661.1"/>
    <property type="molecule type" value="Genomic_DNA"/>
</dbReference>
<dbReference type="Gene3D" id="3.30.40.10">
    <property type="entry name" value="Zinc/RING finger domain, C3HC4 (zinc finger)"/>
    <property type="match status" value="1"/>
</dbReference>
<evidence type="ECO:0000313" key="7">
    <source>
        <dbReference type="EMBL" id="QDZ24661.1"/>
    </source>
</evidence>
<feature type="region of interest" description="Disordered" evidence="5">
    <location>
        <begin position="232"/>
        <end position="305"/>
    </location>
</feature>
<feature type="compositionally biased region" description="Basic and acidic residues" evidence="5">
    <location>
        <begin position="288"/>
        <end position="301"/>
    </location>
</feature>
<feature type="domain" description="RING-type" evidence="6">
    <location>
        <begin position="343"/>
        <end position="387"/>
    </location>
</feature>
<sequence length="395" mass="44189">MASVHHASSSSPPDLQSEQEQLQRRIDAVRSRIVSLRQYAASKDVQLDELEEFGNLQRVLSEAPVLVTPGDGGANAEIVDHHGRRGVGFLDEGRPKAQVMMEIAKDYLQDEAESDFHTPGRGGASTSASGGSSASRDRSHDSSPSASQGSGGRYSEHFSSFQNLSLGDVLSTATTRTRHRFEDRQEGSPSAEDSRRSRREAESEDVPSLGEVLSTSRRPDLREKIRLAQERLGVRPLTESQEDRQERRATTQGDFGGSLGDILRTRDESAHRERRRFFNNSSASYDEPEGRPRGRSERHENAGGTEFSLQAREYQNDKTLANRALCRLHRSRYKEKTQSKEECSICLEVFKYGHVLACFGTGCKHTFHQACIVEWFRTGDVRCPLCRFDPISGTW</sequence>
<reference evidence="7 8" key="1">
    <citation type="submission" date="2018-07" db="EMBL/GenBank/DDBJ databases">
        <title>The complete nuclear genome of the prasinophyte Chloropicon primus (CCMP1205).</title>
        <authorList>
            <person name="Pombert J.-F."/>
            <person name="Otis C."/>
            <person name="Turmel M."/>
            <person name="Lemieux C."/>
        </authorList>
    </citation>
    <scope>NUCLEOTIDE SEQUENCE [LARGE SCALE GENOMIC DNA]</scope>
    <source>
        <strain evidence="7 8">CCMP1205</strain>
    </source>
</reference>
<dbReference type="Pfam" id="PF13639">
    <property type="entry name" value="zf-RING_2"/>
    <property type="match status" value="1"/>
</dbReference>
<dbReference type="GO" id="GO:0008270">
    <property type="term" value="F:zinc ion binding"/>
    <property type="evidence" value="ECO:0007669"/>
    <property type="project" value="UniProtKB-KW"/>
</dbReference>
<dbReference type="AlphaFoldDB" id="A0A5B8MWC5"/>
<accession>A0A5B8MWC5</accession>
<proteinExistence type="predicted"/>
<name>A0A5B8MWC5_9CHLO</name>
<dbReference type="PANTHER" id="PTHR45798:SF97">
    <property type="entry name" value="ALCOHOL-SENSITIVE RING FINGER PROTEIN 1"/>
    <property type="match status" value="1"/>
</dbReference>
<organism evidence="7 8">
    <name type="scientific">Chloropicon primus</name>
    <dbReference type="NCBI Taxonomy" id="1764295"/>
    <lineage>
        <taxon>Eukaryota</taxon>
        <taxon>Viridiplantae</taxon>
        <taxon>Chlorophyta</taxon>
        <taxon>Chloropicophyceae</taxon>
        <taxon>Chloropicales</taxon>
        <taxon>Chloropicaceae</taxon>
        <taxon>Chloropicon</taxon>
    </lineage>
</organism>
<keyword evidence="1" id="KW-0479">Metal-binding</keyword>
<evidence type="ECO:0000259" key="6">
    <source>
        <dbReference type="PROSITE" id="PS50089"/>
    </source>
</evidence>
<gene>
    <name evidence="7" type="ORF">A3770_14p71790</name>
</gene>
<feature type="compositionally biased region" description="Low complexity" evidence="5">
    <location>
        <begin position="1"/>
        <end position="13"/>
    </location>
</feature>
<dbReference type="STRING" id="1764295.A0A5B8MWC5"/>
<feature type="region of interest" description="Disordered" evidence="5">
    <location>
        <begin position="1"/>
        <end position="24"/>
    </location>
</feature>
<dbReference type="CDD" id="cd16448">
    <property type="entry name" value="RING-H2"/>
    <property type="match status" value="1"/>
</dbReference>
<dbReference type="PANTHER" id="PTHR45798">
    <property type="entry name" value="RING-H2 FINGER PROTEIN ATL61-RELATED-RELATED"/>
    <property type="match status" value="1"/>
</dbReference>
<dbReference type="SMART" id="SM00184">
    <property type="entry name" value="RING"/>
    <property type="match status" value="1"/>
</dbReference>
<dbReference type="InterPro" id="IPR001841">
    <property type="entry name" value="Znf_RING"/>
</dbReference>